<name>A0A8K0KGN0_LADFU</name>
<reference evidence="4" key="2">
    <citation type="submission" date="2017-10" db="EMBL/GenBank/DDBJ databases">
        <title>Ladona fulva Genome sequencing and assembly.</title>
        <authorList>
            <person name="Murali S."/>
            <person name="Richards S."/>
            <person name="Bandaranaike D."/>
            <person name="Bellair M."/>
            <person name="Blankenburg K."/>
            <person name="Chao H."/>
            <person name="Dinh H."/>
            <person name="Doddapaneni H."/>
            <person name="Dugan-Rocha S."/>
            <person name="Elkadiri S."/>
            <person name="Gnanaolivu R."/>
            <person name="Hernandez B."/>
            <person name="Skinner E."/>
            <person name="Javaid M."/>
            <person name="Lee S."/>
            <person name="Li M."/>
            <person name="Ming W."/>
            <person name="Munidasa M."/>
            <person name="Muniz J."/>
            <person name="Nguyen L."/>
            <person name="Hughes D."/>
            <person name="Osuji N."/>
            <person name="Pu L.-L."/>
            <person name="Puazo M."/>
            <person name="Qu C."/>
            <person name="Quiroz J."/>
            <person name="Raj R."/>
            <person name="Weissenberger G."/>
            <person name="Xin Y."/>
            <person name="Zou X."/>
            <person name="Han Y."/>
            <person name="Worley K."/>
            <person name="Muzny D."/>
            <person name="Gibbs R."/>
        </authorList>
    </citation>
    <scope>NUCLEOTIDE SEQUENCE</scope>
    <source>
        <strain evidence="4">Sampled in the wild</strain>
    </source>
</reference>
<evidence type="ECO:0000313" key="5">
    <source>
        <dbReference type="Proteomes" id="UP000792457"/>
    </source>
</evidence>
<accession>A0A8K0KGN0</accession>
<keyword evidence="5" id="KW-1185">Reference proteome</keyword>
<evidence type="ECO:0000313" key="4">
    <source>
        <dbReference type="EMBL" id="KAG8234677.1"/>
    </source>
</evidence>
<dbReference type="EMBL" id="KZ308837">
    <property type="protein sequence ID" value="KAG8234677.1"/>
    <property type="molecule type" value="Genomic_DNA"/>
</dbReference>
<dbReference type="Proteomes" id="UP000792457">
    <property type="component" value="Unassembled WGS sequence"/>
</dbReference>
<dbReference type="AlphaFoldDB" id="A0A8K0KGN0"/>
<evidence type="ECO:0000256" key="2">
    <source>
        <dbReference type="ARBA" id="ARBA00022723"/>
    </source>
</evidence>
<dbReference type="GO" id="GO:0046872">
    <property type="term" value="F:metal ion binding"/>
    <property type="evidence" value="ECO:0007669"/>
    <property type="project" value="UniProtKB-KW"/>
</dbReference>
<keyword evidence="2" id="KW-0479">Metal-binding</keyword>
<gene>
    <name evidence="4" type="ORF">J437_LFUL015155</name>
</gene>
<comment type="caution">
    <text evidence="4">The sequence shown here is derived from an EMBL/GenBank/DDBJ whole genome shotgun (WGS) entry which is preliminary data.</text>
</comment>
<evidence type="ECO:0000259" key="3">
    <source>
        <dbReference type="Pfam" id="PF13359"/>
    </source>
</evidence>
<dbReference type="OrthoDB" id="1696965at2759"/>
<feature type="domain" description="DDE Tnp4" evidence="3">
    <location>
        <begin position="62"/>
        <end position="177"/>
    </location>
</feature>
<dbReference type="InterPro" id="IPR027806">
    <property type="entry name" value="HARBI1_dom"/>
</dbReference>
<organism evidence="4 5">
    <name type="scientific">Ladona fulva</name>
    <name type="common">Scarce chaser dragonfly</name>
    <name type="synonym">Libellula fulva</name>
    <dbReference type="NCBI Taxonomy" id="123851"/>
    <lineage>
        <taxon>Eukaryota</taxon>
        <taxon>Metazoa</taxon>
        <taxon>Ecdysozoa</taxon>
        <taxon>Arthropoda</taxon>
        <taxon>Hexapoda</taxon>
        <taxon>Insecta</taxon>
        <taxon>Pterygota</taxon>
        <taxon>Palaeoptera</taxon>
        <taxon>Odonata</taxon>
        <taxon>Epiprocta</taxon>
        <taxon>Anisoptera</taxon>
        <taxon>Libelluloidea</taxon>
        <taxon>Libellulidae</taxon>
        <taxon>Ladona</taxon>
    </lineage>
</organism>
<comment type="cofactor">
    <cofactor evidence="1">
        <name>a divalent metal cation</name>
        <dbReference type="ChEBI" id="CHEBI:60240"/>
    </cofactor>
</comment>
<protein>
    <recommendedName>
        <fullName evidence="3">DDE Tnp4 domain-containing protein</fullName>
    </recommendedName>
</protein>
<reference evidence="4" key="1">
    <citation type="submission" date="2013-04" db="EMBL/GenBank/DDBJ databases">
        <authorList>
            <person name="Qu J."/>
            <person name="Murali S.C."/>
            <person name="Bandaranaike D."/>
            <person name="Bellair M."/>
            <person name="Blankenburg K."/>
            <person name="Chao H."/>
            <person name="Dinh H."/>
            <person name="Doddapaneni H."/>
            <person name="Downs B."/>
            <person name="Dugan-Rocha S."/>
            <person name="Elkadiri S."/>
            <person name="Gnanaolivu R.D."/>
            <person name="Hernandez B."/>
            <person name="Javaid M."/>
            <person name="Jayaseelan J.C."/>
            <person name="Lee S."/>
            <person name="Li M."/>
            <person name="Ming W."/>
            <person name="Munidasa M."/>
            <person name="Muniz J."/>
            <person name="Nguyen L."/>
            <person name="Ongeri F."/>
            <person name="Osuji N."/>
            <person name="Pu L.-L."/>
            <person name="Puazo M."/>
            <person name="Qu C."/>
            <person name="Quiroz J."/>
            <person name="Raj R."/>
            <person name="Weissenberger G."/>
            <person name="Xin Y."/>
            <person name="Zou X."/>
            <person name="Han Y."/>
            <person name="Richards S."/>
            <person name="Worley K."/>
            <person name="Muzny D."/>
            <person name="Gibbs R."/>
        </authorList>
    </citation>
    <scope>NUCLEOTIDE SEQUENCE</scope>
    <source>
        <strain evidence="4">Sampled in the wild</strain>
    </source>
</reference>
<proteinExistence type="predicted"/>
<sequence length="251" mass="28386">MDVKSFDYIKALVSPKLQKNWRYVQADPKLQEESTCAYSLMGASSAGKIVKETVEALWNEAMAKQSDGGTFRTSGMYQMLQDGALKIPKVKCLPLTNKEVPFVFLGDDAYPLLEHVMKPYNNENLLPDEEMYDKRHSGVWKPVECSFGILYSKWRIFSKAIETGETTADNIIKCCCISQNTIIDKEGAAHHLKKTLFPSQMTFLTANSARGRQSLCAQQVVTGFILLRFKNGCILSKTYYTLSFTLKQLQF</sequence>
<evidence type="ECO:0000256" key="1">
    <source>
        <dbReference type="ARBA" id="ARBA00001968"/>
    </source>
</evidence>
<dbReference type="Pfam" id="PF13359">
    <property type="entry name" value="DDE_Tnp_4"/>
    <property type="match status" value="1"/>
</dbReference>